<name>A0A2I0U991_LIMLA</name>
<organism evidence="1 2">
    <name type="scientific">Limosa lapponica baueri</name>
    <dbReference type="NCBI Taxonomy" id="1758121"/>
    <lineage>
        <taxon>Eukaryota</taxon>
        <taxon>Metazoa</taxon>
        <taxon>Chordata</taxon>
        <taxon>Craniata</taxon>
        <taxon>Vertebrata</taxon>
        <taxon>Euteleostomi</taxon>
        <taxon>Archelosauria</taxon>
        <taxon>Archosauria</taxon>
        <taxon>Dinosauria</taxon>
        <taxon>Saurischia</taxon>
        <taxon>Theropoda</taxon>
        <taxon>Coelurosauria</taxon>
        <taxon>Aves</taxon>
        <taxon>Neognathae</taxon>
        <taxon>Neoaves</taxon>
        <taxon>Charadriiformes</taxon>
        <taxon>Scolopacidae</taxon>
        <taxon>Limosa</taxon>
    </lineage>
</organism>
<protein>
    <submittedName>
        <fullName evidence="1">Uncharacterized protein</fullName>
    </submittedName>
</protein>
<dbReference type="Proteomes" id="UP000233556">
    <property type="component" value="Unassembled WGS sequence"/>
</dbReference>
<accession>A0A2I0U991</accession>
<evidence type="ECO:0000313" key="2">
    <source>
        <dbReference type="Proteomes" id="UP000233556"/>
    </source>
</evidence>
<reference evidence="2" key="2">
    <citation type="submission" date="2017-12" db="EMBL/GenBank/DDBJ databases">
        <title>Genome sequence of the Bar-tailed Godwit (Limosa lapponica baueri).</title>
        <authorList>
            <person name="Lima N.C.B."/>
            <person name="Parody-Merino A.M."/>
            <person name="Battley P.F."/>
            <person name="Fidler A.E."/>
            <person name="Prosdocimi F."/>
        </authorList>
    </citation>
    <scope>NUCLEOTIDE SEQUENCE [LARGE SCALE GENOMIC DNA]</scope>
</reference>
<sequence length="200" mass="22361">MGSQFLQEDTVGDCIKGLAKVQVNNVHKISLIHQGGHFVIVGDWVCQAGPDFHEPVLAGSDHLGVLHALHNGTQDDLFRDLPRHRSQTDRPVVPWIILPALLVDGCHICWTPVSWDLPSLPGLLVNDGKWLSEHFYQLPQYPWVDPIWAHRLVYIQVLEKVPQHLPLDYGASFCSPPLSASSGVRVLREQPSLLLKTEAK</sequence>
<reference evidence="2" key="1">
    <citation type="submission" date="2017-11" db="EMBL/GenBank/DDBJ databases">
        <authorList>
            <person name="Lima N.C."/>
            <person name="Parody-Merino A.M."/>
            <person name="Battley P.F."/>
            <person name="Fidler A.E."/>
            <person name="Prosdocimi F."/>
        </authorList>
    </citation>
    <scope>NUCLEOTIDE SEQUENCE [LARGE SCALE GENOMIC DNA]</scope>
</reference>
<gene>
    <name evidence="1" type="ORF">llap_7061</name>
</gene>
<dbReference type="OrthoDB" id="9221392at2759"/>
<dbReference type="EMBL" id="KZ505973">
    <property type="protein sequence ID" value="PKU42644.1"/>
    <property type="molecule type" value="Genomic_DNA"/>
</dbReference>
<proteinExistence type="predicted"/>
<evidence type="ECO:0000313" key="1">
    <source>
        <dbReference type="EMBL" id="PKU42644.1"/>
    </source>
</evidence>
<keyword evidence="2" id="KW-1185">Reference proteome</keyword>
<dbReference type="AlphaFoldDB" id="A0A2I0U991"/>